<dbReference type="GO" id="GO:0015628">
    <property type="term" value="P:protein secretion by the type II secretion system"/>
    <property type="evidence" value="ECO:0007669"/>
    <property type="project" value="InterPro"/>
</dbReference>
<dbReference type="EMBL" id="MHFR01000045">
    <property type="protein sequence ID" value="OGW96916.1"/>
    <property type="molecule type" value="Genomic_DNA"/>
</dbReference>
<evidence type="ECO:0000256" key="1">
    <source>
        <dbReference type="ARBA" id="ARBA00004377"/>
    </source>
</evidence>
<dbReference type="AlphaFoldDB" id="A0A1G1KVF0"/>
<evidence type="ECO:0000256" key="6">
    <source>
        <dbReference type="ARBA" id="ARBA00022519"/>
    </source>
</evidence>
<dbReference type="InterPro" id="IPR045584">
    <property type="entry name" value="Pilin-like"/>
</dbReference>
<evidence type="ECO:0000256" key="8">
    <source>
        <dbReference type="ARBA" id="ARBA00022989"/>
    </source>
</evidence>
<evidence type="ECO:0000259" key="11">
    <source>
        <dbReference type="Pfam" id="PF08334"/>
    </source>
</evidence>
<keyword evidence="4" id="KW-1003">Cell membrane</keyword>
<dbReference type="InterPro" id="IPR013545">
    <property type="entry name" value="T2SS_protein-GspG_C"/>
</dbReference>
<gene>
    <name evidence="12" type="ORF">A3G33_02845</name>
</gene>
<dbReference type="GO" id="GO:0005886">
    <property type="term" value="C:plasma membrane"/>
    <property type="evidence" value="ECO:0007669"/>
    <property type="project" value="UniProtKB-SubCell"/>
</dbReference>
<evidence type="ECO:0000256" key="10">
    <source>
        <dbReference type="SAM" id="Phobius"/>
    </source>
</evidence>
<dbReference type="SUPFAM" id="SSF54523">
    <property type="entry name" value="Pili subunits"/>
    <property type="match status" value="1"/>
</dbReference>
<keyword evidence="9 10" id="KW-0472">Membrane</keyword>
<dbReference type="Proteomes" id="UP000178187">
    <property type="component" value="Unassembled WGS sequence"/>
</dbReference>
<protein>
    <recommendedName>
        <fullName evidence="3">Type II secretion system core protein G</fullName>
    </recommendedName>
</protein>
<dbReference type="Pfam" id="PF08334">
    <property type="entry name" value="T2SSG"/>
    <property type="match status" value="1"/>
</dbReference>
<dbReference type="Pfam" id="PF07963">
    <property type="entry name" value="N_methyl"/>
    <property type="match status" value="1"/>
</dbReference>
<evidence type="ECO:0000256" key="2">
    <source>
        <dbReference type="ARBA" id="ARBA00009984"/>
    </source>
</evidence>
<organism evidence="12 13">
    <name type="scientific">Candidatus Danuiimicrobium aquiferis</name>
    <dbReference type="NCBI Taxonomy" id="1801832"/>
    <lineage>
        <taxon>Bacteria</taxon>
        <taxon>Pseudomonadati</taxon>
        <taxon>Candidatus Omnitrophota</taxon>
        <taxon>Candidatus Danuiimicrobium</taxon>
    </lineage>
</organism>
<keyword evidence="5" id="KW-0488">Methylation</keyword>
<evidence type="ECO:0000313" key="12">
    <source>
        <dbReference type="EMBL" id="OGW96916.1"/>
    </source>
</evidence>
<name>A0A1G1KVF0_9BACT</name>
<comment type="subcellular location">
    <subcellularLocation>
        <location evidence="1">Cell inner membrane</location>
        <topology evidence="1">Single-pass membrane protein</topology>
    </subcellularLocation>
</comment>
<dbReference type="PROSITE" id="PS00409">
    <property type="entry name" value="PROKAR_NTER_METHYL"/>
    <property type="match status" value="1"/>
</dbReference>
<reference evidence="12 13" key="1">
    <citation type="journal article" date="2016" name="Nat. Commun.">
        <title>Thousands of microbial genomes shed light on interconnected biogeochemical processes in an aquifer system.</title>
        <authorList>
            <person name="Anantharaman K."/>
            <person name="Brown C.T."/>
            <person name="Hug L.A."/>
            <person name="Sharon I."/>
            <person name="Castelle C.J."/>
            <person name="Probst A.J."/>
            <person name="Thomas B.C."/>
            <person name="Singh A."/>
            <person name="Wilkins M.J."/>
            <person name="Karaoz U."/>
            <person name="Brodie E.L."/>
            <person name="Williams K.H."/>
            <person name="Hubbard S.S."/>
            <person name="Banfield J.F."/>
        </authorList>
    </citation>
    <scope>NUCLEOTIDE SEQUENCE [LARGE SCALE GENOMIC DNA]</scope>
</reference>
<feature type="transmembrane region" description="Helical" evidence="10">
    <location>
        <begin position="12"/>
        <end position="35"/>
    </location>
</feature>
<comment type="caution">
    <text evidence="12">The sequence shown here is derived from an EMBL/GenBank/DDBJ whole genome shotgun (WGS) entry which is preliminary data.</text>
</comment>
<keyword evidence="6" id="KW-0997">Cell inner membrane</keyword>
<dbReference type="GO" id="GO:0015627">
    <property type="term" value="C:type II protein secretion system complex"/>
    <property type="evidence" value="ECO:0007669"/>
    <property type="project" value="InterPro"/>
</dbReference>
<feature type="domain" description="Type II secretion system protein GspG C-terminal" evidence="11">
    <location>
        <begin position="38"/>
        <end position="146"/>
    </location>
</feature>
<evidence type="ECO:0000256" key="7">
    <source>
        <dbReference type="ARBA" id="ARBA00022692"/>
    </source>
</evidence>
<dbReference type="Gene3D" id="3.30.700.10">
    <property type="entry name" value="Glycoprotein, Type 4 Pilin"/>
    <property type="match status" value="1"/>
</dbReference>
<proteinExistence type="inferred from homology"/>
<dbReference type="PRINTS" id="PR00813">
    <property type="entry name" value="BCTERIALGSPG"/>
</dbReference>
<dbReference type="InterPro" id="IPR010054">
    <property type="entry name" value="Type2_sec_GspG"/>
</dbReference>
<dbReference type="PANTHER" id="PTHR30093:SF44">
    <property type="entry name" value="TYPE II SECRETION SYSTEM CORE PROTEIN G"/>
    <property type="match status" value="1"/>
</dbReference>
<evidence type="ECO:0000256" key="3">
    <source>
        <dbReference type="ARBA" id="ARBA00020042"/>
    </source>
</evidence>
<keyword evidence="7 10" id="KW-0812">Transmembrane</keyword>
<evidence type="ECO:0000313" key="13">
    <source>
        <dbReference type="Proteomes" id="UP000178187"/>
    </source>
</evidence>
<sequence>MIHKINTYRRKLKGFTLIEILLVVIIIGTLSAMLIPRLSGRSDQARIAAAKADVTVNIPTVLKLYELDNGFFPSTEQGLKGLMVKPITEPIPQNWNGPYLENEPIDPWGRPYQYKSPGEHRPHDYDLYSLGKNAAAEKTDDDIKNW</sequence>
<evidence type="ECO:0000256" key="4">
    <source>
        <dbReference type="ARBA" id="ARBA00022475"/>
    </source>
</evidence>
<dbReference type="InterPro" id="IPR012902">
    <property type="entry name" value="N_methyl_site"/>
</dbReference>
<dbReference type="NCBIfam" id="TIGR01710">
    <property type="entry name" value="typeII_sec_gspG"/>
    <property type="match status" value="1"/>
</dbReference>
<evidence type="ECO:0000256" key="5">
    <source>
        <dbReference type="ARBA" id="ARBA00022481"/>
    </source>
</evidence>
<dbReference type="NCBIfam" id="TIGR02532">
    <property type="entry name" value="IV_pilin_GFxxxE"/>
    <property type="match status" value="1"/>
</dbReference>
<comment type="similarity">
    <text evidence="2">Belongs to the GSP G family.</text>
</comment>
<dbReference type="InterPro" id="IPR000983">
    <property type="entry name" value="Bac_GSPG_pilin"/>
</dbReference>
<keyword evidence="8 10" id="KW-1133">Transmembrane helix</keyword>
<evidence type="ECO:0000256" key="9">
    <source>
        <dbReference type="ARBA" id="ARBA00023136"/>
    </source>
</evidence>
<accession>A0A1G1KVF0</accession>
<dbReference type="PANTHER" id="PTHR30093">
    <property type="entry name" value="GENERAL SECRETION PATHWAY PROTEIN G"/>
    <property type="match status" value="1"/>
</dbReference>